<keyword evidence="1" id="KW-1133">Transmembrane helix</keyword>
<sequence length="143" mass="16572">MKSFFTDLGFCSRNIFKYSLPTSLFFSPRDMDLSSPKWDFQHPHASSVLSLIFFKSIHQYSKSSFVTILGNIFVATLGSFMTLFFYRHQCIVAKQYKLSRKKSIFGILLLFFAVICLNFTSLELSQVDPSLWPELLRKVCLLL</sequence>
<dbReference type="Proteomes" id="UP000095283">
    <property type="component" value="Unplaced"/>
</dbReference>
<name>A0A1I7WEK0_HETBA</name>
<dbReference type="AlphaFoldDB" id="A0A1I7WEK0"/>
<keyword evidence="2" id="KW-1185">Reference proteome</keyword>
<evidence type="ECO:0000313" key="3">
    <source>
        <dbReference type="WBParaSite" id="Hba_03339"/>
    </source>
</evidence>
<dbReference type="WBParaSite" id="Hba_03339">
    <property type="protein sequence ID" value="Hba_03339"/>
    <property type="gene ID" value="Hba_03339"/>
</dbReference>
<reference evidence="3" key="1">
    <citation type="submission" date="2016-11" db="UniProtKB">
        <authorList>
            <consortium name="WormBaseParasite"/>
        </authorList>
    </citation>
    <scope>IDENTIFICATION</scope>
</reference>
<accession>A0A1I7WEK0</accession>
<keyword evidence="1" id="KW-0472">Membrane</keyword>
<organism evidence="2 3">
    <name type="scientific">Heterorhabditis bacteriophora</name>
    <name type="common">Entomopathogenic nematode worm</name>
    <dbReference type="NCBI Taxonomy" id="37862"/>
    <lineage>
        <taxon>Eukaryota</taxon>
        <taxon>Metazoa</taxon>
        <taxon>Ecdysozoa</taxon>
        <taxon>Nematoda</taxon>
        <taxon>Chromadorea</taxon>
        <taxon>Rhabditida</taxon>
        <taxon>Rhabditina</taxon>
        <taxon>Rhabditomorpha</taxon>
        <taxon>Strongyloidea</taxon>
        <taxon>Heterorhabditidae</taxon>
        <taxon>Heterorhabditis</taxon>
    </lineage>
</organism>
<feature type="transmembrane region" description="Helical" evidence="1">
    <location>
        <begin position="107"/>
        <end position="127"/>
    </location>
</feature>
<evidence type="ECO:0000313" key="2">
    <source>
        <dbReference type="Proteomes" id="UP000095283"/>
    </source>
</evidence>
<keyword evidence="1" id="KW-0812">Transmembrane</keyword>
<proteinExistence type="predicted"/>
<evidence type="ECO:0000256" key="1">
    <source>
        <dbReference type="SAM" id="Phobius"/>
    </source>
</evidence>
<feature type="transmembrane region" description="Helical" evidence="1">
    <location>
        <begin position="65"/>
        <end position="86"/>
    </location>
</feature>
<protein>
    <submittedName>
        <fullName evidence="3">7TM_GPCR_Srx domain-containing protein</fullName>
    </submittedName>
</protein>